<feature type="compositionally biased region" description="Basic and acidic residues" evidence="1">
    <location>
        <begin position="97"/>
        <end position="108"/>
    </location>
</feature>
<organism evidence="2">
    <name type="scientific">Stegastes partitus</name>
    <name type="common">bicolor damselfish</name>
    <dbReference type="NCBI Taxonomy" id="144197"/>
    <lineage>
        <taxon>Eukaryota</taxon>
        <taxon>Metazoa</taxon>
        <taxon>Chordata</taxon>
        <taxon>Craniata</taxon>
        <taxon>Vertebrata</taxon>
        <taxon>Euteleostomi</taxon>
        <taxon>Actinopterygii</taxon>
        <taxon>Neopterygii</taxon>
        <taxon>Teleostei</taxon>
        <taxon>Neoteleostei</taxon>
        <taxon>Acanthomorphata</taxon>
        <taxon>Ovalentaria</taxon>
        <taxon>Pomacentridae</taxon>
        <taxon>Stegastes</taxon>
    </lineage>
</organism>
<evidence type="ECO:0000256" key="1">
    <source>
        <dbReference type="SAM" id="MobiDB-lite"/>
    </source>
</evidence>
<feature type="region of interest" description="Disordered" evidence="1">
    <location>
        <begin position="27"/>
        <end position="108"/>
    </location>
</feature>
<proteinExistence type="predicted"/>
<name>A0A3B5ARY0_9TELE</name>
<reference evidence="2" key="1">
    <citation type="submission" date="2023-09" db="UniProtKB">
        <authorList>
            <consortium name="Ensembl"/>
        </authorList>
    </citation>
    <scope>IDENTIFICATION</scope>
</reference>
<dbReference type="Ensembl" id="ENSSPAT00000024598.1">
    <property type="protein sequence ID" value="ENSSPAP00000024198.1"/>
    <property type="gene ID" value="ENSSPAG00000018279.1"/>
</dbReference>
<feature type="compositionally biased region" description="Polar residues" evidence="1">
    <location>
        <begin position="70"/>
        <end position="96"/>
    </location>
</feature>
<sequence>MHDAGVQTYMTSQAVLRACVCECAMRRDSTDQHAPRQPHTSHQRGLQPGPNPCKPGLNPVQARSKPDLNPVQTRSESSLNPVQTRSESSLNPVQTRSVERRLRLQRDT</sequence>
<evidence type="ECO:0000313" key="2">
    <source>
        <dbReference type="Ensembl" id="ENSSPAP00000024198.1"/>
    </source>
</evidence>
<protein>
    <submittedName>
        <fullName evidence="2">Uncharacterized protein</fullName>
    </submittedName>
</protein>
<dbReference type="AlphaFoldDB" id="A0A3B5ARY0"/>
<accession>A0A3B5ARY0</accession>